<dbReference type="GO" id="GO:0004930">
    <property type="term" value="F:G protein-coupled receptor activity"/>
    <property type="evidence" value="ECO:0007669"/>
    <property type="project" value="InterPro"/>
</dbReference>
<sequence>MQSFSKLCENFANAKVFGILHVSIREQLNGRNQLLKIHHPRADIHMKIMNVSNESTPSFSPQPPPGITTFTRTTYSILSVVAMIGNILVILVFVGNKDLLKKSYNILILSLAISDILTALLLITNPAFVLGDAFPYPTNHVIGDIFCRVLWSRAILFQLVVFSAYICLALATERWYAVVKPYKYNEVFSKKRTLVYISLVWLWSFLLCGTSLFEVAYVPTEPLNRRCKWELFLGEQPVRTIGAIIQVLFKMVLPSLTMSCLFFHMVYKAGRSTVVSAESKAQLRGKMTRMVGAACLMLIICYAPNQINYALAMAGKTRLDSELHHGLSILVFVNSCVNPFIYGFSNRNYRNGYLRIVFSACFKISGRRISNRVTDGSYCVVITVESVVESARENSAQREEHSSRE</sequence>
<gene>
    <name evidence="7" type="ORF">AWC38_SpisGene418</name>
</gene>
<dbReference type="InterPro" id="IPR017452">
    <property type="entry name" value="GPCR_Rhodpsn_7TM"/>
</dbReference>
<dbReference type="PANTHER" id="PTHR45698:SF1">
    <property type="entry name" value="TRACE AMINE-ASSOCIATED RECEPTOR 13C-LIKE"/>
    <property type="match status" value="1"/>
</dbReference>
<protein>
    <submittedName>
        <fullName evidence="7">Melatonin receptor type 1A</fullName>
    </submittedName>
</protein>
<name>A0A2B4SZF7_STYPI</name>
<feature type="transmembrane region" description="Helical" evidence="5">
    <location>
        <begin position="287"/>
        <end position="305"/>
    </location>
</feature>
<dbReference type="PANTHER" id="PTHR45698">
    <property type="entry name" value="TRACE AMINE-ASSOCIATED RECEPTOR 19N-RELATED"/>
    <property type="match status" value="1"/>
</dbReference>
<reference evidence="8" key="1">
    <citation type="journal article" date="2017" name="bioRxiv">
        <title>Comparative analysis of the genomes of Stylophora pistillata and Acropora digitifera provides evidence for extensive differences between species of corals.</title>
        <authorList>
            <person name="Voolstra C.R."/>
            <person name="Li Y."/>
            <person name="Liew Y.J."/>
            <person name="Baumgarten S."/>
            <person name="Zoccola D."/>
            <person name="Flot J.-F."/>
            <person name="Tambutte S."/>
            <person name="Allemand D."/>
            <person name="Aranda M."/>
        </authorList>
    </citation>
    <scope>NUCLEOTIDE SEQUENCE [LARGE SCALE GENOMIC DNA]</scope>
</reference>
<keyword evidence="7" id="KW-0675">Receptor</keyword>
<evidence type="ECO:0000256" key="3">
    <source>
        <dbReference type="ARBA" id="ARBA00022989"/>
    </source>
</evidence>
<proteinExistence type="predicted"/>
<feature type="transmembrane region" description="Helical" evidence="5">
    <location>
        <begin position="150"/>
        <end position="172"/>
    </location>
</feature>
<evidence type="ECO:0000256" key="4">
    <source>
        <dbReference type="ARBA" id="ARBA00023136"/>
    </source>
</evidence>
<evidence type="ECO:0000259" key="6">
    <source>
        <dbReference type="PROSITE" id="PS50262"/>
    </source>
</evidence>
<accession>A0A2B4SZF7</accession>
<comment type="subcellular location">
    <subcellularLocation>
        <location evidence="1">Membrane</location>
    </subcellularLocation>
</comment>
<keyword evidence="2 5" id="KW-0812">Transmembrane</keyword>
<evidence type="ECO:0000256" key="2">
    <source>
        <dbReference type="ARBA" id="ARBA00022692"/>
    </source>
</evidence>
<evidence type="ECO:0000313" key="8">
    <source>
        <dbReference type="Proteomes" id="UP000225706"/>
    </source>
</evidence>
<evidence type="ECO:0000256" key="1">
    <source>
        <dbReference type="ARBA" id="ARBA00004370"/>
    </source>
</evidence>
<evidence type="ECO:0000313" key="7">
    <source>
        <dbReference type="EMBL" id="PFX34549.1"/>
    </source>
</evidence>
<feature type="transmembrane region" description="Helical" evidence="5">
    <location>
        <begin position="238"/>
        <end position="266"/>
    </location>
</feature>
<dbReference type="SUPFAM" id="SSF81321">
    <property type="entry name" value="Family A G protein-coupled receptor-like"/>
    <property type="match status" value="1"/>
</dbReference>
<dbReference type="Pfam" id="PF00001">
    <property type="entry name" value="7tm_1"/>
    <property type="match status" value="1"/>
</dbReference>
<dbReference type="STRING" id="50429.A0A2B4SZF7"/>
<dbReference type="AlphaFoldDB" id="A0A2B4SZF7"/>
<feature type="transmembrane region" description="Helical" evidence="5">
    <location>
        <begin position="325"/>
        <end position="345"/>
    </location>
</feature>
<dbReference type="EMBL" id="LSMT01000003">
    <property type="protein sequence ID" value="PFX34549.1"/>
    <property type="molecule type" value="Genomic_DNA"/>
</dbReference>
<dbReference type="Proteomes" id="UP000225706">
    <property type="component" value="Unassembled WGS sequence"/>
</dbReference>
<feature type="transmembrane region" description="Helical" evidence="5">
    <location>
        <begin position="75"/>
        <end position="94"/>
    </location>
</feature>
<evidence type="ECO:0000256" key="5">
    <source>
        <dbReference type="SAM" id="Phobius"/>
    </source>
</evidence>
<feature type="domain" description="G-protein coupled receptors family 1 profile" evidence="6">
    <location>
        <begin position="85"/>
        <end position="342"/>
    </location>
</feature>
<dbReference type="OrthoDB" id="5965524at2759"/>
<feature type="transmembrane region" description="Helical" evidence="5">
    <location>
        <begin position="106"/>
        <end position="130"/>
    </location>
</feature>
<dbReference type="InterPro" id="IPR000276">
    <property type="entry name" value="GPCR_Rhodpsn"/>
</dbReference>
<dbReference type="PRINTS" id="PR00237">
    <property type="entry name" value="GPCRRHODOPSN"/>
</dbReference>
<dbReference type="PROSITE" id="PS50262">
    <property type="entry name" value="G_PROTEIN_RECEP_F1_2"/>
    <property type="match status" value="1"/>
</dbReference>
<dbReference type="GO" id="GO:0016020">
    <property type="term" value="C:membrane"/>
    <property type="evidence" value="ECO:0007669"/>
    <property type="project" value="UniProtKB-SubCell"/>
</dbReference>
<feature type="transmembrane region" description="Helical" evidence="5">
    <location>
        <begin position="193"/>
        <end position="218"/>
    </location>
</feature>
<keyword evidence="8" id="KW-1185">Reference proteome</keyword>
<organism evidence="7 8">
    <name type="scientific">Stylophora pistillata</name>
    <name type="common">Smooth cauliflower coral</name>
    <dbReference type="NCBI Taxonomy" id="50429"/>
    <lineage>
        <taxon>Eukaryota</taxon>
        <taxon>Metazoa</taxon>
        <taxon>Cnidaria</taxon>
        <taxon>Anthozoa</taxon>
        <taxon>Hexacorallia</taxon>
        <taxon>Scleractinia</taxon>
        <taxon>Astrocoeniina</taxon>
        <taxon>Pocilloporidae</taxon>
        <taxon>Stylophora</taxon>
    </lineage>
</organism>
<comment type="caution">
    <text evidence="7">The sequence shown here is derived from an EMBL/GenBank/DDBJ whole genome shotgun (WGS) entry which is preliminary data.</text>
</comment>
<dbReference type="CDD" id="cd00637">
    <property type="entry name" value="7tm_classA_rhodopsin-like"/>
    <property type="match status" value="1"/>
</dbReference>
<keyword evidence="4 5" id="KW-0472">Membrane</keyword>
<dbReference type="Gene3D" id="1.20.1070.10">
    <property type="entry name" value="Rhodopsin 7-helix transmembrane proteins"/>
    <property type="match status" value="1"/>
</dbReference>
<keyword evidence="3 5" id="KW-1133">Transmembrane helix</keyword>